<comment type="function">
    <text evidence="1">Catalyzes the transfer of diphosphate from ATP to 6-hydroxymethyl-7,8-dihydropterin (6-HMD), leading to 6-hydroxymethyl-7,8-dihydropterin diphosphate (6-HMDP).</text>
</comment>
<dbReference type="PANTHER" id="PTHR39648">
    <property type="entry name" value="6-HYDROXYMETHYL-7,8-DIHYDROPTERIN PYROPHOSPHOKINASE"/>
    <property type="match status" value="1"/>
</dbReference>
<evidence type="ECO:0000313" key="4">
    <source>
        <dbReference type="Proteomes" id="UP000273278"/>
    </source>
</evidence>
<dbReference type="GeneID" id="41321593"/>
<keyword evidence="1" id="KW-0067">ATP-binding</keyword>
<feature type="domain" description="6-hydroxymethylpterin diphosphokinase MptE-like" evidence="2">
    <location>
        <begin position="53"/>
        <end position="184"/>
    </location>
</feature>
<comment type="catalytic activity">
    <reaction evidence="1">
        <text>6-hydroxymethyl-7,8-dihydropterin + ATP = (7,8-dihydropterin-6-yl)methyl diphosphate + AMP + H(+)</text>
        <dbReference type="Rhea" id="RHEA:11412"/>
        <dbReference type="ChEBI" id="CHEBI:15378"/>
        <dbReference type="ChEBI" id="CHEBI:30616"/>
        <dbReference type="ChEBI" id="CHEBI:44841"/>
        <dbReference type="ChEBI" id="CHEBI:72950"/>
        <dbReference type="ChEBI" id="CHEBI:456215"/>
        <dbReference type="EC" id="2.7.6.3"/>
    </reaction>
</comment>
<comment type="cofactor">
    <cofactor evidence="1">
        <name>Mg(2+)</name>
        <dbReference type="ChEBI" id="CHEBI:18420"/>
    </cofactor>
</comment>
<dbReference type="RefSeq" id="WP_015504693.1">
    <property type="nucleotide sequence ID" value="NZ_CAYARO010000016.1"/>
</dbReference>
<dbReference type="HAMAP" id="MF_02131">
    <property type="entry name" value="HMPDK_arch"/>
    <property type="match status" value="1"/>
</dbReference>
<dbReference type="AlphaFoldDB" id="A0A3G3IGS2"/>
<comment type="similarity">
    <text evidence="1">Belongs to the archaeal 6-HMPDK family.</text>
</comment>
<reference evidence="3 4" key="1">
    <citation type="submission" date="2016-10" db="EMBL/GenBank/DDBJ databases">
        <title>Complete genome of the TMA-utilizing, human hosted archaeon Methanomethylophilus alvus Gen. nov, sp. nov., strain Mx-05, derived from a pure culture.</title>
        <authorList>
            <person name="Brugere J.-F."/>
            <person name="Ben Hania W."/>
            <person name="Chaudhary P.P."/>
            <person name="Gaci N."/>
            <person name="Borrel G."/>
            <person name="Cao Van Tuat L."/>
            <person name="Fardeau M.-L."/>
            <person name="Harris H.M.B."/>
            <person name="O'Toole P.W."/>
            <person name="Ollivier B."/>
        </authorList>
    </citation>
    <scope>NUCLEOTIDE SEQUENCE [LARGE SCALE GENOMIC DNA]</scope>
    <source>
        <strain evidence="3 4">Mx-05</strain>
    </source>
</reference>
<gene>
    <name evidence="1" type="primary">mptE</name>
    <name evidence="3" type="ORF">BKD89_03960</name>
</gene>
<keyword evidence="1" id="KW-0460">Magnesium</keyword>
<dbReference type="GO" id="GO:0005524">
    <property type="term" value="F:ATP binding"/>
    <property type="evidence" value="ECO:0007669"/>
    <property type="project" value="UniProtKB-UniRule"/>
</dbReference>
<sequence length="218" mass="23265">MKFSEWEPVYVSICSDMGYDPSCDDMSARMLLALTQNSDVRDEDSIAPLIKDTVTVLGASSGLEGDILSKGVEGTVIVAGSAVGRAMAAGVRPDIVVTDLDGDIGPQIDACNSGVLTLVLAHGDNAELVGKYIPLMRGPLVPTTQGRPFGILQNYGGFTDGDRAVCLAKEFGAVRIRLLGFDFDDPYPKEGSDPEVKRRKLSWARRIIKDVAGETATI</sequence>
<evidence type="ECO:0000256" key="1">
    <source>
        <dbReference type="HAMAP-Rule" id="MF_02131"/>
    </source>
</evidence>
<protein>
    <recommendedName>
        <fullName evidence="1">6-hydroxymethyl-7,8-dihydropterin pyrophosphokinase</fullName>
        <shortName evidence="1">HPPK</shortName>
        <ecNumber evidence="1">2.7.6.3</ecNumber>
    </recommendedName>
    <alternativeName>
        <fullName evidence="1">2-amino-4-hydroxy-6-hydroxymethyldihydropteridine pyrophosphokinase</fullName>
    </alternativeName>
    <alternativeName>
        <fullName evidence="1">6-hydroxymethyl-7,8-dihydropterin diphosphokinase</fullName>
        <shortName evidence="1">6-HMPDK</shortName>
    </alternativeName>
    <alternativeName>
        <fullName evidence="1">7,8-dihydro-6-hydroxymethylpterin diphosphokinase</fullName>
    </alternativeName>
    <alternativeName>
        <fullName evidence="1">7,8-dihydro-6-hydroxymethylpterin pyrophosphokinase</fullName>
        <shortName evidence="1">PPPK</shortName>
    </alternativeName>
</protein>
<dbReference type="GO" id="GO:0016301">
    <property type="term" value="F:kinase activity"/>
    <property type="evidence" value="ECO:0007669"/>
    <property type="project" value="UniProtKB-KW"/>
</dbReference>
<evidence type="ECO:0000313" key="3">
    <source>
        <dbReference type="EMBL" id="AYQ54961.1"/>
    </source>
</evidence>
<dbReference type="GO" id="GO:0003848">
    <property type="term" value="F:2-amino-4-hydroxy-6-hydroxymethyldihydropteridine diphosphokinase activity"/>
    <property type="evidence" value="ECO:0007669"/>
    <property type="project" value="UniProtKB-UniRule"/>
</dbReference>
<dbReference type="InterPro" id="IPR027510">
    <property type="entry name" value="HMPDK_MptE"/>
</dbReference>
<keyword evidence="1" id="KW-0808">Transferase</keyword>
<keyword evidence="1" id="KW-0547">Nucleotide-binding</keyword>
<name>A0A3G3IGS2_9ARCH</name>
<keyword evidence="1" id="KW-0418">Kinase</keyword>
<dbReference type="Pfam" id="PF01973">
    <property type="entry name" value="MptE-like"/>
    <property type="match status" value="1"/>
</dbReference>
<dbReference type="Proteomes" id="UP000273278">
    <property type="component" value="Chromosome"/>
</dbReference>
<organism evidence="3 4">
    <name type="scientific">Methanomethylophilus alvi</name>
    <dbReference type="NCBI Taxonomy" id="1291540"/>
    <lineage>
        <taxon>Archaea</taxon>
        <taxon>Methanobacteriati</taxon>
        <taxon>Thermoplasmatota</taxon>
        <taxon>Thermoplasmata</taxon>
        <taxon>Methanomassiliicoccales</taxon>
        <taxon>Methanomethylophilaceae</taxon>
        <taxon>Methanomethylophilus</taxon>
    </lineage>
</organism>
<dbReference type="OMA" id="HAHGDNM"/>
<proteinExistence type="inferred from homology"/>
<dbReference type="GO" id="GO:0000287">
    <property type="term" value="F:magnesium ion binding"/>
    <property type="evidence" value="ECO:0007669"/>
    <property type="project" value="UniProtKB-UniRule"/>
</dbReference>
<evidence type="ECO:0000259" key="2">
    <source>
        <dbReference type="Pfam" id="PF01973"/>
    </source>
</evidence>
<accession>A0A3G3IGS2</accession>
<dbReference type="InterPro" id="IPR002826">
    <property type="entry name" value="MptE-like"/>
</dbReference>
<dbReference type="EMBL" id="CP017686">
    <property type="protein sequence ID" value="AYQ54961.1"/>
    <property type="molecule type" value="Genomic_DNA"/>
</dbReference>
<dbReference type="PANTHER" id="PTHR39648:SF1">
    <property type="entry name" value="6-HYDROXYMETHYL-7,8-DIHYDROPTERIN PYROPHOSPHOKINASE"/>
    <property type="match status" value="1"/>
</dbReference>
<dbReference type="EC" id="2.7.6.3" evidence="1"/>